<feature type="transmembrane region" description="Helical" evidence="1">
    <location>
        <begin position="404"/>
        <end position="424"/>
    </location>
</feature>
<feature type="transmembrane region" description="Helical" evidence="1">
    <location>
        <begin position="379"/>
        <end position="398"/>
    </location>
</feature>
<feature type="transmembrane region" description="Helical" evidence="1">
    <location>
        <begin position="33"/>
        <end position="56"/>
    </location>
</feature>
<keyword evidence="1" id="KW-0472">Membrane</keyword>
<name>A0ABX3XUX6_STRPT</name>
<sequence length="445" mass="47495">MIRTRAVNAFLTAAGAGMLAAVLLVLMRPSALLPRWDLLGCLALVAGGLVGALVCLRRGPLPREGRTGTRSHWWPERNRGWIAAGLCAGIVPVGLFFYAALSSSPEAARITEAKGGIQAVSVQKVLSSEYVRSKNSRNYRVVARVSVPFDAGTRSEKAEFTSKRQVERGDEIWALYAPSSAELGFLVNTDREVLEERMGGAGHPLMLAGVGALAVFCSLCGVLGEVSSRVSRSLRRPVMAGLCRSLPVTVKSVGVAVDELTDSKGVTTKQPKPRLKLVHAEGGFLEMLLDPVVDPAQLSREIKGLQAKLYWEKVADSRPGPKRVRAVLVLDGQRCVRGVLRVADASDCPEGTPVPTAGSLPGGDGLRAIRTFPAWDPKLHAGGLWWLLVGVFALSVVAVGVGRWATLILCAVAYGALFMARWWVKDSRTRHLQGFLPDAGPGAGG</sequence>
<evidence type="ECO:0000313" key="2">
    <source>
        <dbReference type="EMBL" id="OSY44590.1"/>
    </source>
</evidence>
<gene>
    <name evidence="2" type="ORF">BG653_04001</name>
</gene>
<dbReference type="Proteomes" id="UP000194225">
    <property type="component" value="Unassembled WGS sequence"/>
</dbReference>
<feature type="transmembrane region" description="Helical" evidence="1">
    <location>
        <begin position="205"/>
        <end position="226"/>
    </location>
</feature>
<keyword evidence="3" id="KW-1185">Reference proteome</keyword>
<organism evidence="2 3">
    <name type="scientific">Streptomyces platensis</name>
    <dbReference type="NCBI Taxonomy" id="58346"/>
    <lineage>
        <taxon>Bacteria</taxon>
        <taxon>Bacillati</taxon>
        <taxon>Actinomycetota</taxon>
        <taxon>Actinomycetes</taxon>
        <taxon>Kitasatosporales</taxon>
        <taxon>Streptomycetaceae</taxon>
        <taxon>Streptomyces</taxon>
    </lineage>
</organism>
<feature type="transmembrane region" description="Helical" evidence="1">
    <location>
        <begin position="80"/>
        <end position="101"/>
    </location>
</feature>
<dbReference type="GeneID" id="90925021"/>
<keyword evidence="1" id="KW-0812">Transmembrane</keyword>
<protein>
    <recommendedName>
        <fullName evidence="4">DUF3592 domain-containing protein</fullName>
    </recommendedName>
</protein>
<dbReference type="RefSeq" id="WP_244329685.1">
    <property type="nucleotide sequence ID" value="NZ_BAABSS010000099.1"/>
</dbReference>
<comment type="caution">
    <text evidence="2">The sequence shown here is derived from an EMBL/GenBank/DDBJ whole genome shotgun (WGS) entry which is preliminary data.</text>
</comment>
<accession>A0ABX3XUX6</accession>
<evidence type="ECO:0008006" key="4">
    <source>
        <dbReference type="Google" id="ProtNLM"/>
    </source>
</evidence>
<proteinExistence type="predicted"/>
<keyword evidence="1" id="KW-1133">Transmembrane helix</keyword>
<reference evidence="2 3" key="1">
    <citation type="submission" date="2016-09" db="EMBL/GenBank/DDBJ databases">
        <title>Streptomyces platensis DSM40041, a candidate organism with high potential of specific P450 cytochromes.</title>
        <authorList>
            <person name="Grumaz C."/>
            <person name="Vainshtein Y."/>
            <person name="Kirstahler P."/>
            <person name="Sohn K."/>
        </authorList>
    </citation>
    <scope>NUCLEOTIDE SEQUENCE [LARGE SCALE GENOMIC DNA]</scope>
    <source>
        <strain evidence="2 3">DSM 40041</strain>
    </source>
</reference>
<evidence type="ECO:0000256" key="1">
    <source>
        <dbReference type="SAM" id="Phobius"/>
    </source>
</evidence>
<evidence type="ECO:0000313" key="3">
    <source>
        <dbReference type="Proteomes" id="UP000194225"/>
    </source>
</evidence>
<dbReference type="EMBL" id="MIGA01000026">
    <property type="protein sequence ID" value="OSY44590.1"/>
    <property type="molecule type" value="Genomic_DNA"/>
</dbReference>
<feature type="transmembrane region" description="Helical" evidence="1">
    <location>
        <begin position="7"/>
        <end position="27"/>
    </location>
</feature>